<protein>
    <submittedName>
        <fullName evidence="10">Flagellar motor rotation protein MotB</fullName>
    </submittedName>
</protein>
<comment type="similarity">
    <text evidence="2">Belongs to the MotB family.</text>
</comment>
<evidence type="ECO:0000256" key="7">
    <source>
        <dbReference type="PROSITE-ProRule" id="PRU00473"/>
    </source>
</evidence>
<evidence type="ECO:0000256" key="1">
    <source>
        <dbReference type="ARBA" id="ARBA00004162"/>
    </source>
</evidence>
<accession>A0A346Y2R2</accession>
<keyword evidence="4 8" id="KW-0812">Transmembrane</keyword>
<comment type="subcellular location">
    <subcellularLocation>
        <location evidence="1">Cell membrane</location>
        <topology evidence="1">Single-pass membrane protein</topology>
    </subcellularLocation>
</comment>
<keyword evidence="10" id="KW-0969">Cilium</keyword>
<dbReference type="PANTHER" id="PTHR30329">
    <property type="entry name" value="STATOR ELEMENT OF FLAGELLAR MOTOR COMPLEX"/>
    <property type="match status" value="1"/>
</dbReference>
<dbReference type="InterPro" id="IPR036737">
    <property type="entry name" value="OmpA-like_sf"/>
</dbReference>
<dbReference type="RefSeq" id="WP_114593058.1">
    <property type="nucleotide sequence ID" value="NZ_CP031165.1"/>
</dbReference>
<dbReference type="KEGG" id="euz:DVS28_a4092"/>
<evidence type="ECO:0000256" key="2">
    <source>
        <dbReference type="ARBA" id="ARBA00008914"/>
    </source>
</evidence>
<dbReference type="InterPro" id="IPR050330">
    <property type="entry name" value="Bact_OuterMem_StrucFunc"/>
</dbReference>
<feature type="domain" description="OmpA-like" evidence="9">
    <location>
        <begin position="139"/>
        <end position="259"/>
    </location>
</feature>
<evidence type="ECO:0000256" key="4">
    <source>
        <dbReference type="ARBA" id="ARBA00022692"/>
    </source>
</evidence>
<keyword evidence="10" id="KW-0966">Cell projection</keyword>
<keyword evidence="11" id="KW-1185">Reference proteome</keyword>
<keyword evidence="5 8" id="KW-1133">Transmembrane helix</keyword>
<evidence type="ECO:0000259" key="9">
    <source>
        <dbReference type="PROSITE" id="PS51123"/>
    </source>
</evidence>
<evidence type="ECO:0000313" key="11">
    <source>
        <dbReference type="Proteomes" id="UP000264006"/>
    </source>
</evidence>
<dbReference type="EMBL" id="CP031165">
    <property type="protein sequence ID" value="AXV08759.1"/>
    <property type="molecule type" value="Genomic_DNA"/>
</dbReference>
<evidence type="ECO:0000313" key="10">
    <source>
        <dbReference type="EMBL" id="AXV08759.1"/>
    </source>
</evidence>
<gene>
    <name evidence="10" type="ORF">DVS28_a4092</name>
</gene>
<dbReference type="GO" id="GO:0005886">
    <property type="term" value="C:plasma membrane"/>
    <property type="evidence" value="ECO:0007669"/>
    <property type="project" value="UniProtKB-SubCell"/>
</dbReference>
<dbReference type="CDD" id="cd07185">
    <property type="entry name" value="OmpA_C-like"/>
    <property type="match status" value="1"/>
</dbReference>
<evidence type="ECO:0000256" key="3">
    <source>
        <dbReference type="ARBA" id="ARBA00022475"/>
    </source>
</evidence>
<reference evidence="10 11" key="1">
    <citation type="submission" date="2018-09" db="EMBL/GenBank/DDBJ databases">
        <title>Complete genome sequence of Euzebya sp. DY32-46 isolated from seawater of Pacific Ocean.</title>
        <authorList>
            <person name="Xu L."/>
            <person name="Wu Y.-H."/>
            <person name="Xu X.-W."/>
        </authorList>
    </citation>
    <scope>NUCLEOTIDE SEQUENCE [LARGE SCALE GENOMIC DNA]</scope>
    <source>
        <strain evidence="10 11">DY32-46</strain>
    </source>
</reference>
<dbReference type="Pfam" id="PF00691">
    <property type="entry name" value="OmpA"/>
    <property type="match status" value="1"/>
</dbReference>
<dbReference type="Proteomes" id="UP000264006">
    <property type="component" value="Chromosome"/>
</dbReference>
<dbReference type="OrthoDB" id="9815217at2"/>
<evidence type="ECO:0000256" key="8">
    <source>
        <dbReference type="SAM" id="Phobius"/>
    </source>
</evidence>
<dbReference type="InterPro" id="IPR025713">
    <property type="entry name" value="MotB-like_N_dom"/>
</dbReference>
<keyword evidence="3" id="KW-1003">Cell membrane</keyword>
<proteinExistence type="inferred from homology"/>
<evidence type="ECO:0000256" key="6">
    <source>
        <dbReference type="ARBA" id="ARBA00023136"/>
    </source>
</evidence>
<keyword evidence="6 7" id="KW-0472">Membrane</keyword>
<dbReference type="AlphaFoldDB" id="A0A346Y2R2"/>
<organism evidence="10 11">
    <name type="scientific">Euzebya pacifica</name>
    <dbReference type="NCBI Taxonomy" id="1608957"/>
    <lineage>
        <taxon>Bacteria</taxon>
        <taxon>Bacillati</taxon>
        <taxon>Actinomycetota</taxon>
        <taxon>Nitriliruptoria</taxon>
        <taxon>Euzebyales</taxon>
    </lineage>
</organism>
<feature type="transmembrane region" description="Helical" evidence="8">
    <location>
        <begin position="20"/>
        <end position="39"/>
    </location>
</feature>
<dbReference type="SUPFAM" id="SSF103088">
    <property type="entry name" value="OmpA-like"/>
    <property type="match status" value="1"/>
</dbReference>
<name>A0A346Y2R2_9ACTN</name>
<dbReference type="InterPro" id="IPR006665">
    <property type="entry name" value="OmpA-like"/>
</dbReference>
<sequence length="329" mass="34035">MAKHKCVIPDPPADTTRWMGTYGDMVTLLMAFFVMLFAVSETNNEKFIAFVAGLAGPFDNPALELGIVDGAALPETSVSPISLVAPQPGYRDEFSQQTLDEVSAQEAAREQLAEVETALEEVLEVTDVPITAEIRADARGLVVSISTDHVLFEVGAAEISAAGRQLIAEIAPVLVGAPNSVVIEGHTDDTPLSAGGDTNWNLSTDRAVAVLELLGTEHGMPWDRVSASGYGEHRPLVPNTSPANRAVNRRVEILVVGLDIADNGAPPPPADAVTSEASTTTPPVEVVTGVVEDPIGDPVADATVSGDPVAQAAVGAVAGGPTLAAILGQ</sequence>
<dbReference type="PROSITE" id="PS51123">
    <property type="entry name" value="OMPA_2"/>
    <property type="match status" value="1"/>
</dbReference>
<dbReference type="PANTHER" id="PTHR30329:SF21">
    <property type="entry name" value="LIPOPROTEIN YIAD-RELATED"/>
    <property type="match status" value="1"/>
</dbReference>
<dbReference type="Gene3D" id="3.30.1330.60">
    <property type="entry name" value="OmpA-like domain"/>
    <property type="match status" value="1"/>
</dbReference>
<keyword evidence="10" id="KW-0282">Flagellum</keyword>
<dbReference type="PRINTS" id="PR01023">
    <property type="entry name" value="NAFLGMOTY"/>
</dbReference>
<evidence type="ECO:0000256" key="5">
    <source>
        <dbReference type="ARBA" id="ARBA00022989"/>
    </source>
</evidence>
<dbReference type="Pfam" id="PF13677">
    <property type="entry name" value="MotB_plug"/>
    <property type="match status" value="1"/>
</dbReference>